<feature type="lipid moiety-binding region" description="S-diacylglycerol cysteine" evidence="7">
    <location>
        <position position="23"/>
    </location>
</feature>
<feature type="chain" id="PRO_5002165789" description="Lipoprotein" evidence="8">
    <location>
        <begin position="23"/>
        <end position="267"/>
    </location>
</feature>
<evidence type="ECO:0000313" key="10">
    <source>
        <dbReference type="Proteomes" id="UP000031977"/>
    </source>
</evidence>
<dbReference type="SUPFAM" id="SSF53850">
    <property type="entry name" value="Periplasmic binding protein-like II"/>
    <property type="match status" value="1"/>
</dbReference>
<accession>A0A0C3I3G5</accession>
<reference evidence="9 10" key="1">
    <citation type="submission" date="2015-01" db="EMBL/GenBank/DDBJ databases">
        <title>Draft genome of Vibrio mytili type strain CAIM 528.</title>
        <authorList>
            <person name="Gonzalez-Castillo A."/>
            <person name="Gomez-Gil B."/>
            <person name="Enciso-Ibarra J."/>
        </authorList>
    </citation>
    <scope>NUCLEOTIDE SEQUENCE [LARGE SCALE GENOMIC DNA]</scope>
    <source>
        <strain evidence="9 10">CAIM 528</strain>
    </source>
</reference>
<keyword evidence="4" id="KW-0564">Palmitate</keyword>
<evidence type="ECO:0000313" key="9">
    <source>
        <dbReference type="EMBL" id="KIN09580.1"/>
    </source>
</evidence>
<dbReference type="GO" id="GO:0016020">
    <property type="term" value="C:membrane"/>
    <property type="evidence" value="ECO:0007669"/>
    <property type="project" value="UniProtKB-SubCell"/>
</dbReference>
<name>A0A0C3I3G5_9VIBR</name>
<dbReference type="OrthoDB" id="9812878at2"/>
<evidence type="ECO:0000256" key="1">
    <source>
        <dbReference type="ARBA" id="ARBA00004635"/>
    </source>
</evidence>
<dbReference type="CDD" id="cd13526">
    <property type="entry name" value="PBP2_lipoprotein_MetQ_like"/>
    <property type="match status" value="1"/>
</dbReference>
<keyword evidence="3" id="KW-0472">Membrane</keyword>
<proteinExistence type="inferred from homology"/>
<dbReference type="Proteomes" id="UP000031977">
    <property type="component" value="Unassembled WGS sequence"/>
</dbReference>
<evidence type="ECO:0000256" key="8">
    <source>
        <dbReference type="SAM" id="SignalP"/>
    </source>
</evidence>
<dbReference type="RefSeq" id="WP_041156730.1">
    <property type="nucleotide sequence ID" value="NZ_CBCRVP010000014.1"/>
</dbReference>
<dbReference type="PIRSF" id="PIRSF002854">
    <property type="entry name" value="MetQ"/>
    <property type="match status" value="1"/>
</dbReference>
<dbReference type="AlphaFoldDB" id="A0A0C3I3G5"/>
<dbReference type="InterPro" id="IPR004872">
    <property type="entry name" value="Lipoprotein_NlpA"/>
</dbReference>
<evidence type="ECO:0000256" key="6">
    <source>
        <dbReference type="PIRNR" id="PIRNR002854"/>
    </source>
</evidence>
<evidence type="ECO:0000256" key="4">
    <source>
        <dbReference type="ARBA" id="ARBA00023139"/>
    </source>
</evidence>
<evidence type="ECO:0000256" key="5">
    <source>
        <dbReference type="ARBA" id="ARBA00023288"/>
    </source>
</evidence>
<dbReference type="EMBL" id="JXOK01000076">
    <property type="protein sequence ID" value="KIN09580.1"/>
    <property type="molecule type" value="Genomic_DNA"/>
</dbReference>
<dbReference type="NCBIfam" id="TIGR00363">
    <property type="entry name" value="MetQ/NlpA family lipoprotein"/>
    <property type="match status" value="1"/>
</dbReference>
<comment type="similarity">
    <text evidence="6">Belongs to the nlpA lipoprotein family.</text>
</comment>
<comment type="caution">
    <text evidence="9">The sequence shown here is derived from an EMBL/GenBank/DDBJ whole genome shotgun (WGS) entry which is preliminary data.</text>
</comment>
<comment type="subcellular location">
    <subcellularLocation>
        <location evidence="1">Membrane</location>
        <topology evidence="1">Lipid-anchor</topology>
    </subcellularLocation>
</comment>
<protein>
    <recommendedName>
        <fullName evidence="6">Lipoprotein</fullName>
    </recommendedName>
</protein>
<keyword evidence="10" id="KW-1185">Reference proteome</keyword>
<keyword evidence="5 6" id="KW-0449">Lipoprotein</keyword>
<keyword evidence="2 8" id="KW-0732">Signal</keyword>
<dbReference type="PROSITE" id="PS51257">
    <property type="entry name" value="PROKAR_LIPOPROTEIN"/>
    <property type="match status" value="1"/>
</dbReference>
<dbReference type="STRING" id="50718.SU60_17910"/>
<dbReference type="Gene3D" id="3.40.190.10">
    <property type="entry name" value="Periplasmic binding protein-like II"/>
    <property type="match status" value="2"/>
</dbReference>
<dbReference type="PANTHER" id="PTHR30429">
    <property type="entry name" value="D-METHIONINE-BINDING LIPOPROTEIN METQ"/>
    <property type="match status" value="1"/>
</dbReference>
<dbReference type="PANTHER" id="PTHR30429:SF1">
    <property type="entry name" value="D-METHIONINE-BINDING LIPOPROTEIN METQ-RELATED"/>
    <property type="match status" value="1"/>
</dbReference>
<evidence type="ECO:0000256" key="2">
    <source>
        <dbReference type="ARBA" id="ARBA00022729"/>
    </source>
</evidence>
<sequence length="267" mass="29138">MKRFRHLKQLSLVLAAALSLTACDQKEESVIKVGATVGPHAQVVEAVAKEAAKQGLNVEVVEFSDYITPNAALSDGSIDINSYQHQPFLDNFNNSRDGHLVSIGQSILMRMGLYSNKYRSLEELPANARIAIPNDPTNGGRGLLLLADAGLIELKPGVGYKAALTDVTSNPKEFEFIEVDAAQLPRTLDDVDAAAITMNYVMSSGLDPKKQSIYLESKDAPLAVMVIATREDAKDNEAYQKFVSIYQSQAIRDFLNDTFKGTIEPAF</sequence>
<evidence type="ECO:0000256" key="7">
    <source>
        <dbReference type="PIRSR" id="PIRSR002854-1"/>
    </source>
</evidence>
<evidence type="ECO:0000256" key="3">
    <source>
        <dbReference type="ARBA" id="ARBA00023136"/>
    </source>
</evidence>
<gene>
    <name evidence="9" type="ORF">SU60_17910</name>
</gene>
<feature type="signal peptide" evidence="8">
    <location>
        <begin position="1"/>
        <end position="22"/>
    </location>
</feature>
<organism evidence="9 10">
    <name type="scientific">Vibrio mytili</name>
    <dbReference type="NCBI Taxonomy" id="50718"/>
    <lineage>
        <taxon>Bacteria</taxon>
        <taxon>Pseudomonadati</taxon>
        <taxon>Pseudomonadota</taxon>
        <taxon>Gammaproteobacteria</taxon>
        <taxon>Vibrionales</taxon>
        <taxon>Vibrionaceae</taxon>
        <taxon>Vibrio</taxon>
    </lineage>
</organism>
<dbReference type="Pfam" id="PF03180">
    <property type="entry name" value="Lipoprotein_9"/>
    <property type="match status" value="1"/>
</dbReference>